<reference evidence="7 8" key="1">
    <citation type="submission" date="2015-08" db="EMBL/GenBank/DDBJ databases">
        <title>Next Generation Sequencing and Analysis of the Genome of Puccinia sorghi L Schw, the Causal Agent of Maize Common Rust.</title>
        <authorList>
            <person name="Rochi L."/>
            <person name="Burguener G."/>
            <person name="Darino M."/>
            <person name="Turjanski A."/>
            <person name="Kreff E."/>
            <person name="Dieguez M.J."/>
            <person name="Sacco F."/>
        </authorList>
    </citation>
    <scope>NUCLEOTIDE SEQUENCE [LARGE SCALE GENOMIC DNA]</scope>
    <source>
        <strain evidence="7 8">RO10H11247</strain>
    </source>
</reference>
<evidence type="ECO:0000313" key="8">
    <source>
        <dbReference type="Proteomes" id="UP000037035"/>
    </source>
</evidence>
<dbReference type="GO" id="GO:0005634">
    <property type="term" value="C:nucleus"/>
    <property type="evidence" value="ECO:0007669"/>
    <property type="project" value="TreeGrafter"/>
</dbReference>
<dbReference type="InterPro" id="IPR050511">
    <property type="entry name" value="AMPK_gamma/SDS23_families"/>
</dbReference>
<evidence type="ECO:0000256" key="4">
    <source>
        <dbReference type="PROSITE-ProRule" id="PRU00703"/>
    </source>
</evidence>
<feature type="compositionally biased region" description="Polar residues" evidence="5">
    <location>
        <begin position="186"/>
        <end position="205"/>
    </location>
</feature>
<proteinExistence type="inferred from homology"/>
<dbReference type="InterPro" id="IPR046342">
    <property type="entry name" value="CBS_dom_sf"/>
</dbReference>
<keyword evidence="2" id="KW-0677">Repeat</keyword>
<dbReference type="VEuPathDB" id="FungiDB:VP01_1292g5"/>
<dbReference type="GO" id="GO:0019901">
    <property type="term" value="F:protein kinase binding"/>
    <property type="evidence" value="ECO:0007669"/>
    <property type="project" value="TreeGrafter"/>
</dbReference>
<dbReference type="GO" id="GO:0016208">
    <property type="term" value="F:AMP binding"/>
    <property type="evidence" value="ECO:0007669"/>
    <property type="project" value="TreeGrafter"/>
</dbReference>
<dbReference type="OrthoDB" id="286637at2759"/>
<dbReference type="GO" id="GO:0031588">
    <property type="term" value="C:nucleotide-activated protein kinase complex"/>
    <property type="evidence" value="ECO:0007669"/>
    <property type="project" value="TreeGrafter"/>
</dbReference>
<dbReference type="SMART" id="SM00116">
    <property type="entry name" value="CBS"/>
    <property type="match status" value="3"/>
</dbReference>
<dbReference type="GO" id="GO:0019887">
    <property type="term" value="F:protein kinase regulator activity"/>
    <property type="evidence" value="ECO:0007669"/>
    <property type="project" value="TreeGrafter"/>
</dbReference>
<comment type="caution">
    <text evidence="7">The sequence shown here is derived from an EMBL/GenBank/DDBJ whole genome shotgun (WGS) entry which is preliminary data.</text>
</comment>
<keyword evidence="8" id="KW-1185">Reference proteome</keyword>
<organism evidence="7 8">
    <name type="scientific">Puccinia sorghi</name>
    <dbReference type="NCBI Taxonomy" id="27349"/>
    <lineage>
        <taxon>Eukaryota</taxon>
        <taxon>Fungi</taxon>
        <taxon>Dikarya</taxon>
        <taxon>Basidiomycota</taxon>
        <taxon>Pucciniomycotina</taxon>
        <taxon>Pucciniomycetes</taxon>
        <taxon>Pucciniales</taxon>
        <taxon>Pucciniaceae</taxon>
        <taxon>Puccinia</taxon>
    </lineage>
</organism>
<dbReference type="SUPFAM" id="SSF54631">
    <property type="entry name" value="CBS-domain pair"/>
    <property type="match status" value="2"/>
</dbReference>
<dbReference type="AlphaFoldDB" id="A0A0L6VNI9"/>
<dbReference type="Proteomes" id="UP000037035">
    <property type="component" value="Unassembled WGS sequence"/>
</dbReference>
<feature type="region of interest" description="Disordered" evidence="5">
    <location>
        <begin position="156"/>
        <end position="208"/>
    </location>
</feature>
<sequence>MASAPTSTTTTSIRTSKLVKPTNAHTQALANLREFLAEKTCYDILPESYRLIVFDNSFVSFPLDLPHMHASLSLDTSYLEISFIELLIYFRLPTLRIDSRLGIKRALTALMTNGVVSAPLYDSSSFKFCGMFTLTDVIHLIQYFYLKASPVPFNSSHSSSSSATSSPSLRVQHPLNDQPHIPSSAPPSATGSKSIECNQSTTSSPAEDPYAIAAAEVESFPLSRLRDIEQAIEAPPPPTAHVHPDAPLIEACEQLIRTHARRLPLIDVDSVTGKDSILCVLTQYRVLKFIAINVGHIDPKPGAQSDVIRLTQSIGSLGIGSYVSSYQSEPMNHLSDDEHHHDPFHPLATATLDTPVFDVVHMFSERGISAVPIVDADGSVIDMYEAVDIVDLVRSDAYRLLDLTIAEAIARRSPEFCGVTVCSAEDSLANILKYIGERRVHRFVIVADETVIETDVAEREHQRDEDATPLAEASPPRFEVDQITGGRARITQRKKVKDRLVGMISLSDIMKHIVGTKQKSLQGKSIVGLGVNEGKSTKGSGEILSGKPDLIEEVEEEDQSVVIDNDEVINDEDGPT</sequence>
<dbReference type="Pfam" id="PF00571">
    <property type="entry name" value="CBS"/>
    <property type="match status" value="2"/>
</dbReference>
<dbReference type="GO" id="GO:0005737">
    <property type="term" value="C:cytoplasm"/>
    <property type="evidence" value="ECO:0007669"/>
    <property type="project" value="TreeGrafter"/>
</dbReference>
<dbReference type="Gene3D" id="3.10.580.10">
    <property type="entry name" value="CBS-domain"/>
    <property type="match status" value="2"/>
</dbReference>
<gene>
    <name evidence="7" type="ORF">VP01_1292g5</name>
</gene>
<feature type="domain" description="CBS" evidence="6">
    <location>
        <begin position="235"/>
        <end position="299"/>
    </location>
</feature>
<feature type="domain" description="CBS" evidence="6">
    <location>
        <begin position="341"/>
        <end position="403"/>
    </location>
</feature>
<keyword evidence="3 4" id="KW-0129">CBS domain</keyword>
<evidence type="ECO:0000313" key="7">
    <source>
        <dbReference type="EMBL" id="KNZ62269.1"/>
    </source>
</evidence>
<comment type="similarity">
    <text evidence="1">Belongs to the 5'-AMP-activated protein kinase gamma subunit family.</text>
</comment>
<dbReference type="PANTHER" id="PTHR13780">
    <property type="entry name" value="AMP-ACTIVATED PROTEIN KINASE, GAMMA REGULATORY SUBUNIT"/>
    <property type="match status" value="1"/>
</dbReference>
<dbReference type="PANTHER" id="PTHR13780:SF35">
    <property type="entry name" value="LD22662P"/>
    <property type="match status" value="1"/>
</dbReference>
<evidence type="ECO:0000256" key="2">
    <source>
        <dbReference type="ARBA" id="ARBA00022737"/>
    </source>
</evidence>
<name>A0A0L6VNI9_9BASI</name>
<protein>
    <recommendedName>
        <fullName evidence="6">CBS domain-containing protein</fullName>
    </recommendedName>
</protein>
<dbReference type="EMBL" id="LAVV01003254">
    <property type="protein sequence ID" value="KNZ62269.1"/>
    <property type="molecule type" value="Genomic_DNA"/>
</dbReference>
<dbReference type="PROSITE" id="PS51371">
    <property type="entry name" value="CBS"/>
    <property type="match status" value="2"/>
</dbReference>
<evidence type="ECO:0000259" key="6">
    <source>
        <dbReference type="PROSITE" id="PS51371"/>
    </source>
</evidence>
<dbReference type="STRING" id="27349.A0A0L6VNI9"/>
<accession>A0A0L6VNI9</accession>
<feature type="compositionally biased region" description="Low complexity" evidence="5">
    <location>
        <begin position="156"/>
        <end position="168"/>
    </location>
</feature>
<evidence type="ECO:0000256" key="1">
    <source>
        <dbReference type="ARBA" id="ARBA00006750"/>
    </source>
</evidence>
<dbReference type="InterPro" id="IPR000644">
    <property type="entry name" value="CBS_dom"/>
</dbReference>
<evidence type="ECO:0000256" key="3">
    <source>
        <dbReference type="ARBA" id="ARBA00023122"/>
    </source>
</evidence>
<evidence type="ECO:0000256" key="5">
    <source>
        <dbReference type="SAM" id="MobiDB-lite"/>
    </source>
</evidence>